<keyword evidence="5 6" id="KW-0482">Metalloprotease</keyword>
<dbReference type="Proteomes" id="UP000663860">
    <property type="component" value="Unassembled WGS sequence"/>
</dbReference>
<reference evidence="7" key="1">
    <citation type="submission" date="2021-02" db="EMBL/GenBank/DDBJ databases">
        <authorList>
            <person name="Nowell W R."/>
        </authorList>
    </citation>
    <scope>NUCLEOTIDE SEQUENCE</scope>
</reference>
<name>A0A814GLN3_9BILA</name>
<dbReference type="GO" id="GO:0033615">
    <property type="term" value="P:mitochondrial proton-transporting ATP synthase complex assembly"/>
    <property type="evidence" value="ECO:0007669"/>
    <property type="project" value="TreeGrafter"/>
</dbReference>
<comment type="similarity">
    <text evidence="1 6">Belongs to the peptidase M76 family.</text>
</comment>
<dbReference type="PANTHER" id="PTHR21711">
    <property type="entry name" value="MITOCHONDRIAL INNER MEMBRANE PROTEASE"/>
    <property type="match status" value="1"/>
</dbReference>
<evidence type="ECO:0000256" key="6">
    <source>
        <dbReference type="RuleBase" id="RU364057"/>
    </source>
</evidence>
<evidence type="ECO:0000256" key="1">
    <source>
        <dbReference type="ARBA" id="ARBA00009915"/>
    </source>
</evidence>
<dbReference type="Pfam" id="PF09768">
    <property type="entry name" value="Peptidase_M76"/>
    <property type="match status" value="2"/>
</dbReference>
<sequence>MSDEVPSEIRNCYKQAYQCITSNESIRHLLNALSSSGCPFDFDRHLVCESTNENIRGGFDRSTCQIVLNPKNLYSSQELCTILEHELIHAYDYCRVHIDFNNPHHLLSSSGCPFDFDRHLVCESTNENIRGGFDRSTCQIVLNPKNLYSSQELCTILEHELIHAYDYCRVHIDFNNPHHLACTEIRAAALTNQCSLFNHISSSSRPYLLKNQHSICVKNQTRESMEICTNLSRKNLDEIINDVFLRCYNDTEPLDGIGRRRRRRQ</sequence>
<protein>
    <recommendedName>
        <fullName evidence="6">Mitochondrial inner membrane protease ATP23</fullName>
        <ecNumber evidence="6">3.4.24.-</ecNumber>
    </recommendedName>
</protein>
<dbReference type="AlphaFoldDB" id="A0A814GLN3"/>
<gene>
    <name evidence="7" type="ORF">IZO911_LOCUS17481</name>
</gene>
<proteinExistence type="inferred from homology"/>
<keyword evidence="4 6" id="KW-0378">Hydrolase</keyword>
<dbReference type="EMBL" id="CAJNOE010000163">
    <property type="protein sequence ID" value="CAF0998004.1"/>
    <property type="molecule type" value="Genomic_DNA"/>
</dbReference>
<evidence type="ECO:0000256" key="2">
    <source>
        <dbReference type="ARBA" id="ARBA00022670"/>
    </source>
</evidence>
<organism evidence="7 8">
    <name type="scientific">Adineta steineri</name>
    <dbReference type="NCBI Taxonomy" id="433720"/>
    <lineage>
        <taxon>Eukaryota</taxon>
        <taxon>Metazoa</taxon>
        <taxon>Spiralia</taxon>
        <taxon>Gnathifera</taxon>
        <taxon>Rotifera</taxon>
        <taxon>Eurotatoria</taxon>
        <taxon>Bdelloidea</taxon>
        <taxon>Adinetida</taxon>
        <taxon>Adinetidae</taxon>
        <taxon>Adineta</taxon>
    </lineage>
</organism>
<evidence type="ECO:0000313" key="8">
    <source>
        <dbReference type="Proteomes" id="UP000663860"/>
    </source>
</evidence>
<evidence type="ECO:0000256" key="4">
    <source>
        <dbReference type="ARBA" id="ARBA00022801"/>
    </source>
</evidence>
<dbReference type="PANTHER" id="PTHR21711:SF0">
    <property type="entry name" value="MITOCHONDRIAL INNER MEMBRANE PROTEASE ATP23 HOMOLOG"/>
    <property type="match status" value="1"/>
</dbReference>
<dbReference type="InterPro" id="IPR019165">
    <property type="entry name" value="Peptidase_M76_ATP23"/>
</dbReference>
<accession>A0A814GLN3</accession>
<evidence type="ECO:0000313" key="7">
    <source>
        <dbReference type="EMBL" id="CAF0998004.1"/>
    </source>
</evidence>
<dbReference type="GO" id="GO:0046872">
    <property type="term" value="F:metal ion binding"/>
    <property type="evidence" value="ECO:0007669"/>
    <property type="project" value="UniProtKB-KW"/>
</dbReference>
<comment type="caution">
    <text evidence="7">The sequence shown here is derived from an EMBL/GenBank/DDBJ whole genome shotgun (WGS) entry which is preliminary data.</text>
</comment>
<evidence type="ECO:0000256" key="5">
    <source>
        <dbReference type="ARBA" id="ARBA00023049"/>
    </source>
</evidence>
<dbReference type="GO" id="GO:0005739">
    <property type="term" value="C:mitochondrion"/>
    <property type="evidence" value="ECO:0007669"/>
    <property type="project" value="GOC"/>
</dbReference>
<dbReference type="GO" id="GO:0004222">
    <property type="term" value="F:metalloendopeptidase activity"/>
    <property type="evidence" value="ECO:0007669"/>
    <property type="project" value="InterPro"/>
</dbReference>
<dbReference type="GO" id="GO:0034982">
    <property type="term" value="P:mitochondrial protein processing"/>
    <property type="evidence" value="ECO:0007669"/>
    <property type="project" value="TreeGrafter"/>
</dbReference>
<evidence type="ECO:0000256" key="3">
    <source>
        <dbReference type="ARBA" id="ARBA00022723"/>
    </source>
</evidence>
<dbReference type="EC" id="3.4.24.-" evidence="6"/>
<keyword evidence="2 6" id="KW-0645">Protease</keyword>
<keyword evidence="3 6" id="KW-0479">Metal-binding</keyword>